<feature type="active site" description="Proton acceptor" evidence="14">
    <location>
        <position position="323"/>
    </location>
</feature>
<dbReference type="PROSITE" id="PS01164">
    <property type="entry name" value="COPPER_AMINE_OXID_1"/>
    <property type="match status" value="1"/>
</dbReference>
<evidence type="ECO:0000256" key="15">
    <source>
        <dbReference type="PIRSR" id="PIRSR600269-51"/>
    </source>
</evidence>
<keyword evidence="11" id="KW-0503">Monooxygenase</keyword>
<dbReference type="PANTHER" id="PTHR10638">
    <property type="entry name" value="COPPER AMINE OXIDASE"/>
    <property type="match status" value="1"/>
</dbReference>
<dbReference type="GO" id="GO:0005506">
    <property type="term" value="F:iron ion binding"/>
    <property type="evidence" value="ECO:0007669"/>
    <property type="project" value="InterPro"/>
</dbReference>
<dbReference type="InterPro" id="IPR000269">
    <property type="entry name" value="Cu_amine_oxidase"/>
</dbReference>
<evidence type="ECO:0000256" key="9">
    <source>
        <dbReference type="ARBA" id="ARBA00023004"/>
    </source>
</evidence>
<evidence type="ECO:0000256" key="13">
    <source>
        <dbReference type="ARBA" id="ARBA00060591"/>
    </source>
</evidence>
<dbReference type="PRINTS" id="PR00463">
    <property type="entry name" value="EP450I"/>
</dbReference>
<dbReference type="GO" id="GO:0008131">
    <property type="term" value="F:primary methylamine oxidase activity"/>
    <property type="evidence" value="ECO:0007669"/>
    <property type="project" value="InterPro"/>
</dbReference>
<dbReference type="FunFam" id="1.10.630.10:FF:000072">
    <property type="entry name" value="3-hydroxyphenylacetate 6 hydroxylase"/>
    <property type="match status" value="1"/>
</dbReference>
<dbReference type="Gene3D" id="1.10.630.10">
    <property type="entry name" value="Cytochrome P450"/>
    <property type="match status" value="1"/>
</dbReference>
<dbReference type="FunFam" id="2.70.98.20:FF:000001">
    <property type="entry name" value="Amine oxidase"/>
    <property type="match status" value="1"/>
</dbReference>
<evidence type="ECO:0000256" key="8">
    <source>
        <dbReference type="ARBA" id="ARBA00023002"/>
    </source>
</evidence>
<comment type="PTM">
    <text evidence="15 17">Topaquinone (TPQ) is generated by copper-dependent autoxidation of a specific tyrosyl residue.</text>
</comment>
<comment type="cofactor">
    <cofactor evidence="1">
        <name>Cu cation</name>
        <dbReference type="ChEBI" id="CHEBI:23378"/>
    </cofactor>
</comment>
<feature type="domain" description="Copper amine oxidase N3-terminal" evidence="20">
    <location>
        <begin position="113"/>
        <end position="205"/>
    </location>
</feature>
<dbReference type="SUPFAM" id="SSF48264">
    <property type="entry name" value="Cytochrome P450"/>
    <property type="match status" value="1"/>
</dbReference>
<evidence type="ECO:0000259" key="20">
    <source>
        <dbReference type="Pfam" id="PF02728"/>
    </source>
</evidence>
<dbReference type="GO" id="GO:0009308">
    <property type="term" value="P:amine metabolic process"/>
    <property type="evidence" value="ECO:0007669"/>
    <property type="project" value="UniProtKB-UniRule"/>
</dbReference>
<dbReference type="PRINTS" id="PR00385">
    <property type="entry name" value="P450"/>
</dbReference>
<dbReference type="InterPro" id="IPR036460">
    <property type="entry name" value="Cu_amine_oxidase_C_sf"/>
</dbReference>
<dbReference type="Pfam" id="PF02728">
    <property type="entry name" value="Cu_amine_oxidN3"/>
    <property type="match status" value="1"/>
</dbReference>
<feature type="modified residue" description="2',4',5'-topaquinone" evidence="15">
    <location>
        <position position="407"/>
    </location>
</feature>
<evidence type="ECO:0000256" key="11">
    <source>
        <dbReference type="ARBA" id="ARBA00023033"/>
    </source>
</evidence>
<evidence type="ECO:0000313" key="22">
    <source>
        <dbReference type="Proteomes" id="UP000288725"/>
    </source>
</evidence>
<dbReference type="InterPro" id="IPR015798">
    <property type="entry name" value="Cu_amine_oxidase_C"/>
</dbReference>
<dbReference type="InterPro" id="IPR015800">
    <property type="entry name" value="Cu_amine_oxidase_N2"/>
</dbReference>
<evidence type="ECO:0000256" key="7">
    <source>
        <dbReference type="ARBA" id="ARBA00022772"/>
    </source>
</evidence>
<dbReference type="GO" id="GO:0020037">
    <property type="term" value="F:heme binding"/>
    <property type="evidence" value="ECO:0007669"/>
    <property type="project" value="InterPro"/>
</dbReference>
<keyword evidence="9 16" id="KW-0408">Iron</keyword>
<evidence type="ECO:0000256" key="12">
    <source>
        <dbReference type="ARBA" id="ARBA00023157"/>
    </source>
</evidence>
<evidence type="ECO:0000256" key="5">
    <source>
        <dbReference type="ARBA" id="ARBA00022617"/>
    </source>
</evidence>
<dbReference type="AlphaFoldDB" id="A0A444RSM9"/>
<dbReference type="InterPro" id="IPR002401">
    <property type="entry name" value="Cyt_P450_E_grp-I"/>
</dbReference>
<accession>A0A444RSM9</accession>
<sequence>MTQIPHPLSALTVAESDVARDAVLADHEGAVLKFRLIFLLEPPKAEVITFLDLEHAGKVTAETPRPVRTAQVHYDVIGGDNAAVYQESVVDLSSKKVVDTKIVAKVHQASLVLSEFDDLVNACKESPLFQEKIAALELPKDFEVVVEPWPYGAPEVADGNTRLFQALIFARDASSGNPDTNFYAFPLPLIPVMDAATKKIIRIDDLATGGKGDPLKGQTHKPAVLEHCEAAEYVPELLAGGVRKDLKPLTVVQPEGPSFAVTDGNLIQWQKWSMRVTFNPREGAVVHDIRFDGRSVLYRLSMSDMTVPYADPRPPFHRKQAFDFGDGGLGNAVNNLTLGCDCLGVIKYFDGVLTGADGSANETKNVICLHEQDAGINWKHTNWRTGRAVVTRRRELVVQFIITLANYEYIFNYKFDQAAGITVEARATGIVSVVNIDPGKTSPWGNIVSPGALAQNHQHIFCVRIDPAIDGQQNTVVQEESLPVRMDKRTNPNGNYYEVRQTPITTSVGLDAVPQNHRVFKIQNTNKLNPISGKPVAYKIAPPATQLLLADPNSVQAKRALFAQHHLWVTKFRDDELYAGGRYTLMSKNEVDGVSDAADRNDDVLNEDVVVWSVFGLTHNPRIEDWPVMPVEIMQLHITPSDFFTRNPAIDVPSDKDLGSKPTEGCCSKLLPNAAMAVFETVAFIAQRARENTLEASVVLLVAVPIVYVVINEFIRSNARIKGMKGPRGLPLVGNLWDIRTNAADQYRHWAKKHGDVYQVQLGNVPVVIVNSASAAKSLFGQHSQALSSRPETYTFHKVVSSTAGTTIGTSPYSESLKRRRKGAASALNRPSVQTYVPLLDVETRDFIEELYVDGKAGTAAVDPMPMIQRLSLSLALSLNWGVRMSNRGELFEEITHVEEEVSRFRSTTGNYQDYVPLLRLNPFNFHSAKAREMRHRRDVYLTALNQGLEQRMKDGTYKPCIQANVMLDEEARLNVEELTSISLTMLSGGLDTLTTLVAWFIGLLVHKPEIQEKAIQEIRAFFGDNEPLCDSEDDQKCPYMVALVRESLRYFTVLRLALPRATVRDVVHNGITIPKGSTLFLNAWACNMDGNVWSDPEAFRPERWLEQPDAPLFTYGMGYRMCAGSLLANRELYLIYMRMINSFKIVKYDDFESDPVKGNADPTSLVALPKRYRAKFVPRNETALRKALDSTRQVESEKL</sequence>
<gene>
    <name evidence="21" type="ORF">VDGE_07314</name>
</gene>
<evidence type="ECO:0000256" key="3">
    <source>
        <dbReference type="ARBA" id="ARBA00010617"/>
    </source>
</evidence>
<dbReference type="Gene3D" id="2.70.98.20">
    <property type="entry name" value="Copper amine oxidase, catalytic domain"/>
    <property type="match status" value="1"/>
</dbReference>
<dbReference type="InterPro" id="IPR036396">
    <property type="entry name" value="Cyt_P450_sf"/>
</dbReference>
<organism evidence="21 22">
    <name type="scientific">Verticillium dahliae</name>
    <name type="common">Verticillium wilt</name>
    <dbReference type="NCBI Taxonomy" id="27337"/>
    <lineage>
        <taxon>Eukaryota</taxon>
        <taxon>Fungi</taxon>
        <taxon>Dikarya</taxon>
        <taxon>Ascomycota</taxon>
        <taxon>Pezizomycotina</taxon>
        <taxon>Sordariomycetes</taxon>
        <taxon>Hypocreomycetidae</taxon>
        <taxon>Glomerellales</taxon>
        <taxon>Plectosphaerellaceae</taxon>
        <taxon>Verticillium</taxon>
    </lineage>
</organism>
<evidence type="ECO:0000256" key="1">
    <source>
        <dbReference type="ARBA" id="ARBA00001935"/>
    </source>
</evidence>
<dbReference type="EMBL" id="RSDZ01000096">
    <property type="protein sequence ID" value="RXG44078.1"/>
    <property type="molecule type" value="Genomic_DNA"/>
</dbReference>
<evidence type="ECO:0000313" key="21">
    <source>
        <dbReference type="EMBL" id="RXG44078.1"/>
    </source>
</evidence>
<dbReference type="Pfam" id="PF00067">
    <property type="entry name" value="p450"/>
    <property type="match status" value="1"/>
</dbReference>
<keyword evidence="5 16" id="KW-0349">Heme</keyword>
<keyword evidence="10 17" id="KW-0186">Copper</keyword>
<comment type="cofactor">
    <cofactor evidence="16">
        <name>heme</name>
        <dbReference type="ChEBI" id="CHEBI:30413"/>
    </cofactor>
</comment>
<dbReference type="GO" id="GO:0005507">
    <property type="term" value="F:copper ion binding"/>
    <property type="evidence" value="ECO:0007669"/>
    <property type="project" value="InterPro"/>
</dbReference>
<proteinExistence type="inferred from homology"/>
<evidence type="ECO:0000259" key="19">
    <source>
        <dbReference type="Pfam" id="PF02727"/>
    </source>
</evidence>
<dbReference type="SUPFAM" id="SSF49998">
    <property type="entry name" value="Amine oxidase catalytic domain"/>
    <property type="match status" value="1"/>
</dbReference>
<dbReference type="Pfam" id="PF02727">
    <property type="entry name" value="Cu_amine_oxidN2"/>
    <property type="match status" value="1"/>
</dbReference>
<dbReference type="InterPro" id="IPR016182">
    <property type="entry name" value="Cu_amine_oxidase_N-reg"/>
</dbReference>
<dbReference type="SUPFAM" id="SSF54416">
    <property type="entry name" value="Amine oxidase N-terminal region"/>
    <property type="match status" value="2"/>
</dbReference>
<dbReference type="PANTHER" id="PTHR10638:SF91">
    <property type="entry name" value="AMINE OXIDASE"/>
    <property type="match status" value="1"/>
</dbReference>
<keyword evidence="6 16" id="KW-0479">Metal-binding</keyword>
<evidence type="ECO:0000259" key="18">
    <source>
        <dbReference type="Pfam" id="PF01179"/>
    </source>
</evidence>
<comment type="similarity">
    <text evidence="3">Belongs to the cytochrome P450 family.</text>
</comment>
<dbReference type="Pfam" id="PF01179">
    <property type="entry name" value="Cu_amine_oxid"/>
    <property type="match status" value="1"/>
</dbReference>
<evidence type="ECO:0000256" key="6">
    <source>
        <dbReference type="ARBA" id="ARBA00022723"/>
    </source>
</evidence>
<evidence type="ECO:0000256" key="16">
    <source>
        <dbReference type="PIRSR" id="PIRSR602401-1"/>
    </source>
</evidence>
<dbReference type="EC" id="1.4.3.-" evidence="17"/>
<keyword evidence="7 14" id="KW-0801">TPQ</keyword>
<evidence type="ECO:0000256" key="14">
    <source>
        <dbReference type="PIRSR" id="PIRSR600269-50"/>
    </source>
</evidence>
<feature type="active site" description="Schiff-base intermediate with substrate; via topaquinone" evidence="14">
    <location>
        <position position="407"/>
    </location>
</feature>
<evidence type="ECO:0000256" key="2">
    <source>
        <dbReference type="ARBA" id="ARBA00007983"/>
    </source>
</evidence>
<dbReference type="Gene3D" id="3.10.450.40">
    <property type="match status" value="2"/>
</dbReference>
<dbReference type="GO" id="GO:0048038">
    <property type="term" value="F:quinone binding"/>
    <property type="evidence" value="ECO:0007669"/>
    <property type="project" value="InterPro"/>
</dbReference>
<keyword evidence="8 17" id="KW-0560">Oxidoreductase</keyword>
<dbReference type="Proteomes" id="UP000288725">
    <property type="component" value="Chromosome 5"/>
</dbReference>
<feature type="domain" description="Copper amine oxidase N2-terminal" evidence="19">
    <location>
        <begin position="6"/>
        <end position="101"/>
    </location>
</feature>
<dbReference type="GO" id="GO:0004497">
    <property type="term" value="F:monooxygenase activity"/>
    <property type="evidence" value="ECO:0007669"/>
    <property type="project" value="UniProtKB-KW"/>
</dbReference>
<feature type="binding site" description="axial binding residue" evidence="16">
    <location>
        <position position="1123"/>
    </location>
    <ligand>
        <name>heme</name>
        <dbReference type="ChEBI" id="CHEBI:30413"/>
    </ligand>
    <ligandPart>
        <name>Fe</name>
        <dbReference type="ChEBI" id="CHEBI:18248"/>
    </ligandPart>
</feature>
<dbReference type="InterPro" id="IPR015802">
    <property type="entry name" value="Cu_amine_oxidase_N3"/>
</dbReference>
<evidence type="ECO:0000256" key="10">
    <source>
        <dbReference type="ARBA" id="ARBA00023008"/>
    </source>
</evidence>
<comment type="pathway">
    <text evidence="13">Aromatic compound metabolism; phenylacetate degradation.</text>
</comment>
<comment type="similarity">
    <text evidence="2 17">Belongs to the copper/topaquinone oxidase family.</text>
</comment>
<dbReference type="InterPro" id="IPR049948">
    <property type="entry name" value="Cu_Am_ox_TPQ-bd"/>
</dbReference>
<evidence type="ECO:0000256" key="17">
    <source>
        <dbReference type="RuleBase" id="RU000672"/>
    </source>
</evidence>
<comment type="cofactor">
    <cofactor evidence="17">
        <name>Cu cation</name>
        <dbReference type="ChEBI" id="CHEBI:23378"/>
    </cofactor>
    <text evidence="17">Contains 1 topaquinone per subunit.</text>
</comment>
<reference evidence="21 22" key="1">
    <citation type="submission" date="2018-12" db="EMBL/GenBank/DDBJ databases">
        <title>Genome of Verticillium dahliae isolate Getta Getta.</title>
        <authorList>
            <person name="Gardiner D.M."/>
        </authorList>
    </citation>
    <scope>NUCLEOTIDE SEQUENCE [LARGE SCALE GENOMIC DNA]</scope>
    <source>
        <strain evidence="21 22">Getta Getta</strain>
    </source>
</reference>
<comment type="subunit">
    <text evidence="4">Homodimer.</text>
</comment>
<dbReference type="GO" id="GO:0016705">
    <property type="term" value="F:oxidoreductase activity, acting on paired donors, with incorporation or reduction of molecular oxygen"/>
    <property type="evidence" value="ECO:0007669"/>
    <property type="project" value="InterPro"/>
</dbReference>
<dbReference type="InterPro" id="IPR001128">
    <property type="entry name" value="Cyt_P450"/>
</dbReference>
<protein>
    <recommendedName>
        <fullName evidence="17">Amine oxidase</fullName>
        <ecNumber evidence="17">1.4.3.-</ecNumber>
    </recommendedName>
</protein>
<keyword evidence="12" id="KW-1015">Disulfide bond</keyword>
<comment type="caution">
    <text evidence="21">The sequence shown here is derived from an EMBL/GenBank/DDBJ whole genome shotgun (WGS) entry which is preliminary data.</text>
</comment>
<feature type="domain" description="Copper amine oxidase catalytic" evidence="18">
    <location>
        <begin position="250"/>
        <end position="650"/>
    </location>
</feature>
<name>A0A444RSM9_VERDA</name>
<evidence type="ECO:0000256" key="4">
    <source>
        <dbReference type="ARBA" id="ARBA00011738"/>
    </source>
</evidence>